<accession>A0ABD3HZY2</accession>
<comment type="caution">
    <text evidence="2">The sequence shown here is derived from an EMBL/GenBank/DDBJ whole genome shotgun (WGS) entry which is preliminary data.</text>
</comment>
<protein>
    <submittedName>
        <fullName evidence="2">Uncharacterized protein</fullName>
    </submittedName>
</protein>
<feature type="compositionally biased region" description="Polar residues" evidence="1">
    <location>
        <begin position="53"/>
        <end position="62"/>
    </location>
</feature>
<evidence type="ECO:0000313" key="3">
    <source>
        <dbReference type="Proteomes" id="UP001633002"/>
    </source>
</evidence>
<dbReference type="EMBL" id="JBJQOH010000002">
    <property type="protein sequence ID" value="KAL3696908.1"/>
    <property type="molecule type" value="Genomic_DNA"/>
</dbReference>
<name>A0ABD3HZY2_9MARC</name>
<sequence length="140" mass="15476">MEGETTPRDLTSAWDKLITENSKVLNEDVTPWKNMVAKLSVALTKEHRENQENRTQSSTRRTSVVRLEQLKMILRKKGIEIPEDVTADEVTSLKNRLATEVSELSSLLGLDSPKKGTTEASCCADIADILEEACMLVGSG</sequence>
<evidence type="ECO:0000256" key="1">
    <source>
        <dbReference type="SAM" id="MobiDB-lite"/>
    </source>
</evidence>
<keyword evidence="3" id="KW-1185">Reference proteome</keyword>
<evidence type="ECO:0000313" key="2">
    <source>
        <dbReference type="EMBL" id="KAL3696908.1"/>
    </source>
</evidence>
<dbReference type="AlphaFoldDB" id="A0ABD3HZY2"/>
<gene>
    <name evidence="2" type="ORF">R1sor_010984</name>
</gene>
<proteinExistence type="predicted"/>
<dbReference type="Proteomes" id="UP001633002">
    <property type="component" value="Unassembled WGS sequence"/>
</dbReference>
<feature type="region of interest" description="Disordered" evidence="1">
    <location>
        <begin position="43"/>
        <end position="62"/>
    </location>
</feature>
<reference evidence="2 3" key="1">
    <citation type="submission" date="2024-09" db="EMBL/GenBank/DDBJ databases">
        <title>Chromosome-scale assembly of Riccia sorocarpa.</title>
        <authorList>
            <person name="Paukszto L."/>
        </authorList>
    </citation>
    <scope>NUCLEOTIDE SEQUENCE [LARGE SCALE GENOMIC DNA]</scope>
    <source>
        <strain evidence="2">LP-2024</strain>
        <tissue evidence="2">Aerial parts of the thallus</tissue>
    </source>
</reference>
<organism evidence="2 3">
    <name type="scientific">Riccia sorocarpa</name>
    <dbReference type="NCBI Taxonomy" id="122646"/>
    <lineage>
        <taxon>Eukaryota</taxon>
        <taxon>Viridiplantae</taxon>
        <taxon>Streptophyta</taxon>
        <taxon>Embryophyta</taxon>
        <taxon>Marchantiophyta</taxon>
        <taxon>Marchantiopsida</taxon>
        <taxon>Marchantiidae</taxon>
        <taxon>Marchantiales</taxon>
        <taxon>Ricciaceae</taxon>
        <taxon>Riccia</taxon>
    </lineage>
</organism>